<proteinExistence type="predicted"/>
<dbReference type="AlphaFoldDB" id="A0A015Z1J7"/>
<evidence type="ECO:0000313" key="2">
    <source>
        <dbReference type="Proteomes" id="UP000022082"/>
    </source>
</evidence>
<accession>A0A015Z1J7</accession>
<dbReference type="Proteomes" id="UP000022082">
    <property type="component" value="Unassembled WGS sequence"/>
</dbReference>
<reference evidence="1 2" key="1">
    <citation type="submission" date="2014-02" db="EMBL/GenBank/DDBJ databases">
        <authorList>
            <person name="Sears C."/>
            <person name="Carroll K."/>
            <person name="Sack B.R."/>
            <person name="Qadri F."/>
            <person name="Myers L.L."/>
            <person name="Chung G.-T."/>
            <person name="Escheverria P."/>
            <person name="Fraser C.M."/>
            <person name="Sadzewicz L."/>
            <person name="Shefchek K.A."/>
            <person name="Tallon L."/>
            <person name="Das S.P."/>
            <person name="Daugherty S."/>
            <person name="Mongodin E.F."/>
        </authorList>
    </citation>
    <scope>NUCLEOTIDE SEQUENCE [LARGE SCALE GENOMIC DNA]</scope>
    <source>
        <strain evidence="1 2">S36L11</strain>
    </source>
</reference>
<name>A0A015Z1J7_BACFG</name>
<gene>
    <name evidence="1" type="ORF">M136_2082</name>
</gene>
<organism evidence="1 2">
    <name type="scientific">Bacteroides fragilis str. S36L11</name>
    <dbReference type="NCBI Taxonomy" id="1339327"/>
    <lineage>
        <taxon>Bacteria</taxon>
        <taxon>Pseudomonadati</taxon>
        <taxon>Bacteroidota</taxon>
        <taxon>Bacteroidia</taxon>
        <taxon>Bacteroidales</taxon>
        <taxon>Bacteroidaceae</taxon>
        <taxon>Bacteroides</taxon>
    </lineage>
</organism>
<protein>
    <submittedName>
        <fullName evidence="1">Uncharacterized protein</fullName>
    </submittedName>
</protein>
<dbReference type="EMBL" id="JGDJ01000195">
    <property type="protein sequence ID" value="EXZ28764.1"/>
    <property type="molecule type" value="Genomic_DNA"/>
</dbReference>
<evidence type="ECO:0000313" key="1">
    <source>
        <dbReference type="EMBL" id="EXZ28764.1"/>
    </source>
</evidence>
<comment type="caution">
    <text evidence="1">The sequence shown here is derived from an EMBL/GenBank/DDBJ whole genome shotgun (WGS) entry which is preliminary data.</text>
</comment>
<sequence length="38" mass="4549">MSIHVIRGEFKTTPEKTFCPKPVFELSFIHYYCLILPY</sequence>